<dbReference type="EMBL" id="LBNQ01000019">
    <property type="protein sequence ID" value="KKW68430.1"/>
    <property type="molecule type" value="Genomic_DNA"/>
</dbReference>
<evidence type="ECO:0000313" key="1">
    <source>
        <dbReference type="EMBL" id="KKW68430.1"/>
    </source>
</evidence>
<evidence type="ECO:0000313" key="2">
    <source>
        <dbReference type="Proteomes" id="UP000050580"/>
    </source>
</evidence>
<organism evidence="1 2">
    <name type="scientific">Lampropedia cohaerens</name>
    <dbReference type="NCBI Taxonomy" id="1610491"/>
    <lineage>
        <taxon>Bacteria</taxon>
        <taxon>Pseudomonadati</taxon>
        <taxon>Pseudomonadota</taxon>
        <taxon>Betaproteobacteria</taxon>
        <taxon>Burkholderiales</taxon>
        <taxon>Comamonadaceae</taxon>
        <taxon>Lampropedia</taxon>
    </lineage>
</organism>
<proteinExistence type="predicted"/>
<sequence length="82" mass="8753">MAARHLQRARTDLQHARDSSACHECEAVAAPQRRGADAAPRAPAGSRQCLAVMRNSCSTMAVYLPLQEEEGSVTGMMNAQGV</sequence>
<dbReference type="AlphaFoldDB" id="A0A0U1Q100"/>
<keyword evidence="2" id="KW-1185">Reference proteome</keyword>
<dbReference type="Proteomes" id="UP000050580">
    <property type="component" value="Unassembled WGS sequence"/>
</dbReference>
<comment type="caution">
    <text evidence="1">The sequence shown here is derived from an EMBL/GenBank/DDBJ whole genome shotgun (WGS) entry which is preliminary data.</text>
</comment>
<accession>A0A0U1Q100</accession>
<reference evidence="1 2" key="1">
    <citation type="submission" date="2015-05" db="EMBL/GenBank/DDBJ databases">
        <title>Draft genome sequence of Lampropedia sp. CT6, isolated from the microbial mat of a hot water spring, located at Manikaran, India.</title>
        <authorList>
            <person name="Tripathi C."/>
            <person name="Rani P."/>
            <person name="Mahato N.K."/>
            <person name="Lal R."/>
        </authorList>
    </citation>
    <scope>NUCLEOTIDE SEQUENCE [LARGE SCALE GENOMIC DNA]</scope>
    <source>
        <strain evidence="1 2">CT6</strain>
    </source>
</reference>
<protein>
    <submittedName>
        <fullName evidence="1">Uncharacterized protein</fullName>
    </submittedName>
</protein>
<gene>
    <name evidence="1" type="ORF">AAV94_04805</name>
</gene>
<name>A0A0U1Q100_9BURK</name>